<dbReference type="Proteomes" id="UP000009168">
    <property type="component" value="Unassembled WGS sequence"/>
</dbReference>
<evidence type="ECO:0000313" key="2">
    <source>
        <dbReference type="Proteomes" id="UP000009168"/>
    </source>
</evidence>
<dbReference type="HOGENOM" id="CLU_010194_44_8_1"/>
<dbReference type="GeneID" id="7829248"/>
<dbReference type="eggNOG" id="KOG1208">
    <property type="taxonomic scope" value="Eukaryota"/>
</dbReference>
<dbReference type="Gene3D" id="3.40.50.720">
    <property type="entry name" value="NAD(P)-binding Rossmann-like Domain"/>
    <property type="match status" value="1"/>
</dbReference>
<dbReference type="PANTHER" id="PTHR44656">
    <property type="entry name" value="DEHYDROGENASE/REDUCTASE SDR FAMILY MEMBER 12"/>
    <property type="match status" value="1"/>
</dbReference>
<dbReference type="InParanoid" id="I7M264"/>
<dbReference type="OMA" id="TYIMTTA"/>
<dbReference type="PANTHER" id="PTHR44656:SF7">
    <property type="entry name" value="DEHYDROGENASE_REDUCTASE SDR FAMILY MEMBER 12"/>
    <property type="match status" value="1"/>
</dbReference>
<reference evidence="2" key="1">
    <citation type="journal article" date="2006" name="PLoS Biol.">
        <title>Macronuclear genome sequence of the ciliate Tetrahymena thermophila, a model eukaryote.</title>
        <authorList>
            <person name="Eisen J.A."/>
            <person name="Coyne R.S."/>
            <person name="Wu M."/>
            <person name="Wu D."/>
            <person name="Thiagarajan M."/>
            <person name="Wortman J.R."/>
            <person name="Badger J.H."/>
            <person name="Ren Q."/>
            <person name="Amedeo P."/>
            <person name="Jones K.M."/>
            <person name="Tallon L.J."/>
            <person name="Delcher A.L."/>
            <person name="Salzberg S.L."/>
            <person name="Silva J.C."/>
            <person name="Haas B.J."/>
            <person name="Majoros W.H."/>
            <person name="Farzad M."/>
            <person name="Carlton J.M."/>
            <person name="Smith R.K. Jr."/>
            <person name="Garg J."/>
            <person name="Pearlman R.E."/>
            <person name="Karrer K.M."/>
            <person name="Sun L."/>
            <person name="Manning G."/>
            <person name="Elde N.C."/>
            <person name="Turkewitz A.P."/>
            <person name="Asai D.J."/>
            <person name="Wilkes D.E."/>
            <person name="Wang Y."/>
            <person name="Cai H."/>
            <person name="Collins K."/>
            <person name="Stewart B.A."/>
            <person name="Lee S.R."/>
            <person name="Wilamowska K."/>
            <person name="Weinberg Z."/>
            <person name="Ruzzo W.L."/>
            <person name="Wloga D."/>
            <person name="Gaertig J."/>
            <person name="Frankel J."/>
            <person name="Tsao C.-C."/>
            <person name="Gorovsky M.A."/>
            <person name="Keeling P.J."/>
            <person name="Waller R.F."/>
            <person name="Patron N.J."/>
            <person name="Cherry J.M."/>
            <person name="Stover N.A."/>
            <person name="Krieger C.J."/>
            <person name="del Toro C."/>
            <person name="Ryder H.F."/>
            <person name="Williamson S.C."/>
            <person name="Barbeau R.A."/>
            <person name="Hamilton E.P."/>
            <person name="Orias E."/>
        </authorList>
    </citation>
    <scope>NUCLEOTIDE SEQUENCE [LARGE SCALE GENOMIC DNA]</scope>
    <source>
        <strain evidence="2">SB210</strain>
    </source>
</reference>
<dbReference type="AlphaFoldDB" id="I7M264"/>
<dbReference type="PRINTS" id="PR00081">
    <property type="entry name" value="GDHRDH"/>
</dbReference>
<proteinExistence type="predicted"/>
<dbReference type="OrthoDB" id="1274115at2759"/>
<dbReference type="SUPFAM" id="SSF51735">
    <property type="entry name" value="NAD(P)-binding Rossmann-fold domains"/>
    <property type="match status" value="1"/>
</dbReference>
<dbReference type="KEGG" id="tet:TTHERM_00133680"/>
<evidence type="ECO:0000313" key="1">
    <source>
        <dbReference type="EMBL" id="EAR99402.1"/>
    </source>
</evidence>
<dbReference type="RefSeq" id="XP_001019647.1">
    <property type="nucleotide sequence ID" value="XM_001019647.1"/>
</dbReference>
<dbReference type="STRING" id="312017.I7M264"/>
<sequence>MYAIRAIQFIIKGKSEFTNKGFAKNKVNFNEKDTQVDLSGQHIIITGANSGIGYSAALQLAQKGAFIHLVCRNKQRGEEALQNLQKEISNNKNVQLHLCDMSDFSSIRKFVDEYNQLGVTLDGLVQNAGTMIHERQTTKDGLEYNFATNVAGVFLMNELFVPLLEKTYKQTQRNPKIILVSSGGMYTQKLEADDLNMSKEKKFDGQAQYAKNKRQQVVLCEKWTKLYTQSKGIQFYSMHPGWVDTPVLPQAMPDFYKRFKDDLRKCEEGSDTIFWLQCMPASRLESGGFYFDRKSVPKHLSIACTSHDQKEVDKLYNKLVDITKI</sequence>
<dbReference type="InterPro" id="IPR002347">
    <property type="entry name" value="SDR_fam"/>
</dbReference>
<protein>
    <submittedName>
        <fullName evidence="1">Short-chain dehydrogenase/reductase family protein</fullName>
    </submittedName>
</protein>
<dbReference type="EMBL" id="GG662639">
    <property type="protein sequence ID" value="EAR99402.1"/>
    <property type="molecule type" value="Genomic_DNA"/>
</dbReference>
<accession>I7M264</accession>
<dbReference type="InterPro" id="IPR036291">
    <property type="entry name" value="NAD(P)-bd_dom_sf"/>
</dbReference>
<dbReference type="InterPro" id="IPR052992">
    <property type="entry name" value="SDR_member_12"/>
</dbReference>
<dbReference type="Pfam" id="PF00106">
    <property type="entry name" value="adh_short"/>
    <property type="match status" value="1"/>
</dbReference>
<gene>
    <name evidence="1" type="ORF">TTHERM_00133680</name>
</gene>
<organism evidence="1 2">
    <name type="scientific">Tetrahymena thermophila (strain SB210)</name>
    <dbReference type="NCBI Taxonomy" id="312017"/>
    <lineage>
        <taxon>Eukaryota</taxon>
        <taxon>Sar</taxon>
        <taxon>Alveolata</taxon>
        <taxon>Ciliophora</taxon>
        <taxon>Intramacronucleata</taxon>
        <taxon>Oligohymenophorea</taxon>
        <taxon>Hymenostomatida</taxon>
        <taxon>Tetrahymenina</taxon>
        <taxon>Tetrahymenidae</taxon>
        <taxon>Tetrahymena</taxon>
    </lineage>
</organism>
<keyword evidence="2" id="KW-1185">Reference proteome</keyword>
<name>I7M264_TETTS</name>